<dbReference type="InterPro" id="IPR002010">
    <property type="entry name" value="T3SS_IM_R"/>
</dbReference>
<keyword evidence="7 10" id="KW-0472">Membrane</keyword>
<evidence type="ECO:0000313" key="11">
    <source>
        <dbReference type="EMBL" id="QJT11325.1"/>
    </source>
</evidence>
<protein>
    <recommendedName>
        <fullName evidence="3 9">Flagellar biosynthetic protein FliR</fullName>
    </recommendedName>
</protein>
<reference evidence="12 13" key="1">
    <citation type="submission" date="2018-06" db="EMBL/GenBank/DDBJ databases">
        <title>Complete genome of Desulfovibrio marinus P48SEP.</title>
        <authorList>
            <person name="Crispim J.S."/>
            <person name="Vidigal P.M.P."/>
            <person name="Silva L.C.F."/>
            <person name="Araujo L.C."/>
            <person name="Laguardia C.N."/>
            <person name="Dias R.S."/>
            <person name="Sousa M.P."/>
            <person name="Paula S.O."/>
            <person name="Silva C."/>
        </authorList>
    </citation>
    <scope>NUCLEOTIDE SEQUENCE [LARGE SCALE GENOMIC DNA]</scope>
    <source>
        <strain evidence="12 13">P48SEP</strain>
    </source>
</reference>
<feature type="transmembrane region" description="Helical" evidence="10">
    <location>
        <begin position="213"/>
        <end position="236"/>
    </location>
</feature>
<dbReference type="GO" id="GO:0006605">
    <property type="term" value="P:protein targeting"/>
    <property type="evidence" value="ECO:0007669"/>
    <property type="project" value="UniProtKB-UniRule"/>
</dbReference>
<evidence type="ECO:0000256" key="1">
    <source>
        <dbReference type="ARBA" id="ARBA00002578"/>
    </source>
</evidence>
<evidence type="ECO:0000256" key="3">
    <source>
        <dbReference type="ARBA" id="ARBA00021717"/>
    </source>
</evidence>
<feature type="transmembrane region" description="Helical" evidence="10">
    <location>
        <begin position="12"/>
        <end position="32"/>
    </location>
</feature>
<dbReference type="PANTHER" id="PTHR30065:SF1">
    <property type="entry name" value="SURFACE PRESENTATION OF ANTIGENS PROTEIN SPAR"/>
    <property type="match status" value="1"/>
</dbReference>
<evidence type="ECO:0000256" key="10">
    <source>
        <dbReference type="RuleBase" id="RU362071"/>
    </source>
</evidence>
<evidence type="ECO:0000256" key="2">
    <source>
        <dbReference type="ARBA" id="ARBA00009772"/>
    </source>
</evidence>
<gene>
    <name evidence="12" type="primary">fliR</name>
    <name evidence="12" type="ORF">DQK91_19670</name>
    <name evidence="11" type="ORF">E8L03_12450</name>
</gene>
<keyword evidence="12" id="KW-0282">Flagellum</keyword>
<evidence type="ECO:0000256" key="6">
    <source>
        <dbReference type="ARBA" id="ARBA00022989"/>
    </source>
</evidence>
<keyword evidence="5 10" id="KW-0812">Transmembrane</keyword>
<sequence>MEFLGIAPDTVLSFLLTLFRVSIVLFMLPFYGGDTIPRSVKAALTLVVTLAFWPHLSLPGSAFPTHPVSIILMILGEAAMGLTLGLIVHFIFAAIQTGGQIVGFQMGFAMVNVIDPITGTSEAVTAHFLWMVAMLTFLTLGGHLYLLFAVTKSFELVPPGSLFITPAVAGRVLEFSGQMFILAVRIAAPIMVSLFLVDLGLALVSRAAPQMNVLFVGFPIKVGVGFFFLGLVFTIISNYMGRFIDQFLAIFDSLMRLAA</sequence>
<evidence type="ECO:0000256" key="8">
    <source>
        <dbReference type="ARBA" id="ARBA00023143"/>
    </source>
</evidence>
<name>A0A6P1ZCQ8_9BACT</name>
<dbReference type="GO" id="GO:0005886">
    <property type="term" value="C:plasma membrane"/>
    <property type="evidence" value="ECO:0007669"/>
    <property type="project" value="UniProtKB-SubCell"/>
</dbReference>
<keyword evidence="14" id="KW-1185">Reference proteome</keyword>
<evidence type="ECO:0000256" key="7">
    <source>
        <dbReference type="ARBA" id="ARBA00023136"/>
    </source>
</evidence>
<feature type="transmembrane region" description="Helical" evidence="10">
    <location>
        <begin position="180"/>
        <end position="201"/>
    </location>
</feature>
<dbReference type="PRINTS" id="PR00953">
    <property type="entry name" value="TYPE3IMRPROT"/>
</dbReference>
<evidence type="ECO:0000313" key="13">
    <source>
        <dbReference type="Proteomes" id="UP000434052"/>
    </source>
</evidence>
<dbReference type="Pfam" id="PF01311">
    <property type="entry name" value="Bac_export_1"/>
    <property type="match status" value="1"/>
</dbReference>
<feature type="transmembrane region" description="Helical" evidence="10">
    <location>
        <begin position="128"/>
        <end position="150"/>
    </location>
</feature>
<accession>A0A6P1ZCQ8</accession>
<keyword evidence="12" id="KW-0966">Cell projection</keyword>
<dbReference type="EMBL" id="CP039543">
    <property type="protein sequence ID" value="QJT11325.1"/>
    <property type="molecule type" value="Genomic_DNA"/>
</dbReference>
<proteinExistence type="inferred from homology"/>
<dbReference type="PANTHER" id="PTHR30065">
    <property type="entry name" value="FLAGELLAR BIOSYNTHETIC PROTEIN FLIR"/>
    <property type="match status" value="1"/>
</dbReference>
<feature type="transmembrane region" description="Helical" evidence="10">
    <location>
        <begin position="68"/>
        <end position="95"/>
    </location>
</feature>
<dbReference type="GO" id="GO:0044780">
    <property type="term" value="P:bacterial-type flagellum assembly"/>
    <property type="evidence" value="ECO:0007669"/>
    <property type="project" value="UniProtKB-UniRule"/>
</dbReference>
<dbReference type="Proteomes" id="UP000503251">
    <property type="component" value="Chromosome"/>
</dbReference>
<evidence type="ECO:0000256" key="9">
    <source>
        <dbReference type="NCBIfam" id="TIGR01400"/>
    </source>
</evidence>
<evidence type="ECO:0000256" key="4">
    <source>
        <dbReference type="ARBA" id="ARBA00022475"/>
    </source>
</evidence>
<keyword evidence="4 10" id="KW-1003">Cell membrane</keyword>
<organism evidence="12 13">
    <name type="scientific">Oceanidesulfovibrio marinus</name>
    <dbReference type="NCBI Taxonomy" id="370038"/>
    <lineage>
        <taxon>Bacteria</taxon>
        <taxon>Pseudomonadati</taxon>
        <taxon>Thermodesulfobacteriota</taxon>
        <taxon>Desulfovibrionia</taxon>
        <taxon>Desulfovibrionales</taxon>
        <taxon>Desulfovibrionaceae</taxon>
        <taxon>Oceanidesulfovibrio</taxon>
    </lineage>
</organism>
<keyword evidence="8 10" id="KW-0975">Bacterial flagellum</keyword>
<comment type="subcellular location">
    <subcellularLocation>
        <location evidence="10">Cell membrane</location>
        <topology evidence="10">Multi-pass membrane protein</topology>
    </subcellularLocation>
    <subcellularLocation>
        <location evidence="10">Bacterial flagellum basal body</location>
    </subcellularLocation>
</comment>
<dbReference type="Proteomes" id="UP000434052">
    <property type="component" value="Unassembled WGS sequence"/>
</dbReference>
<dbReference type="InterPro" id="IPR006303">
    <property type="entry name" value="FliR"/>
</dbReference>
<feature type="transmembrane region" description="Helical" evidence="10">
    <location>
        <begin position="39"/>
        <end position="56"/>
    </location>
</feature>
<keyword evidence="6 10" id="KW-1133">Transmembrane helix</keyword>
<comment type="similarity">
    <text evidence="2 10">Belongs to the FliR/MopE/SpaR family.</text>
</comment>
<dbReference type="GO" id="GO:0009425">
    <property type="term" value="C:bacterial-type flagellum basal body"/>
    <property type="evidence" value="ECO:0007669"/>
    <property type="project" value="UniProtKB-SubCell"/>
</dbReference>
<evidence type="ECO:0000313" key="12">
    <source>
        <dbReference type="EMBL" id="TVM31055.1"/>
    </source>
</evidence>
<dbReference type="NCBIfam" id="TIGR01400">
    <property type="entry name" value="fliR"/>
    <property type="match status" value="1"/>
</dbReference>
<dbReference type="RefSeq" id="WP_144307130.1">
    <property type="nucleotide sequence ID" value="NZ_CP039543.1"/>
</dbReference>
<keyword evidence="12" id="KW-0969">Cilium</keyword>
<dbReference type="OrthoDB" id="9797790at2"/>
<reference evidence="11 14" key="2">
    <citation type="submission" date="2019-04" db="EMBL/GenBank/DDBJ databases">
        <title>Isolation and culture of sulfate reducing bacteria from the cold seep of the South China Sea.</title>
        <authorList>
            <person name="Sun C."/>
            <person name="Liu R."/>
        </authorList>
    </citation>
    <scope>NUCLEOTIDE SEQUENCE [LARGE SCALE GENOMIC DNA]</scope>
    <source>
        <strain evidence="11 14">CS1</strain>
    </source>
</reference>
<dbReference type="AlphaFoldDB" id="A0A6P1ZCQ8"/>
<comment type="function">
    <text evidence="1 10">Role in flagellar biosynthesis.</text>
</comment>
<evidence type="ECO:0000313" key="14">
    <source>
        <dbReference type="Proteomes" id="UP000503251"/>
    </source>
</evidence>
<evidence type="ECO:0000256" key="5">
    <source>
        <dbReference type="ARBA" id="ARBA00022692"/>
    </source>
</evidence>
<dbReference type="EMBL" id="QMIF01000018">
    <property type="protein sequence ID" value="TVM31055.1"/>
    <property type="molecule type" value="Genomic_DNA"/>
</dbReference>